<feature type="transmembrane region" description="Helical" evidence="5">
    <location>
        <begin position="185"/>
        <end position="204"/>
    </location>
</feature>
<organism evidence="7 8">
    <name type="scientific">Nostocoides vanveenii</name>
    <dbReference type="NCBI Taxonomy" id="330835"/>
    <lineage>
        <taxon>Bacteria</taxon>
        <taxon>Bacillati</taxon>
        <taxon>Actinomycetota</taxon>
        <taxon>Actinomycetes</taxon>
        <taxon>Micrococcales</taxon>
        <taxon>Intrasporangiaceae</taxon>
        <taxon>Nostocoides</taxon>
    </lineage>
</organism>
<feature type="transmembrane region" description="Helical" evidence="5">
    <location>
        <begin position="151"/>
        <end position="173"/>
    </location>
</feature>
<feature type="transmembrane region" description="Helical" evidence="5">
    <location>
        <begin position="70"/>
        <end position="96"/>
    </location>
</feature>
<dbReference type="PANTHER" id="PTHR43229">
    <property type="entry name" value="NODULATION PROTEIN J"/>
    <property type="match status" value="1"/>
</dbReference>
<comment type="caution">
    <text evidence="7">The sequence shown here is derived from an EMBL/GenBank/DDBJ whole genome shotgun (WGS) entry which is preliminary data.</text>
</comment>
<evidence type="ECO:0000259" key="6">
    <source>
        <dbReference type="Pfam" id="PF01061"/>
    </source>
</evidence>
<evidence type="ECO:0000313" key="7">
    <source>
        <dbReference type="EMBL" id="GAA1755752.1"/>
    </source>
</evidence>
<dbReference type="Pfam" id="PF01061">
    <property type="entry name" value="ABC2_membrane"/>
    <property type="match status" value="1"/>
</dbReference>
<proteinExistence type="predicted"/>
<dbReference type="InterPro" id="IPR013525">
    <property type="entry name" value="ABC2_TM"/>
</dbReference>
<keyword evidence="8" id="KW-1185">Reference proteome</keyword>
<evidence type="ECO:0000256" key="5">
    <source>
        <dbReference type="SAM" id="Phobius"/>
    </source>
</evidence>
<protein>
    <submittedName>
        <fullName evidence="7">ABC transporter permease</fullName>
    </submittedName>
</protein>
<comment type="subcellular location">
    <subcellularLocation>
        <location evidence="1">Membrane</location>
        <topology evidence="1">Multi-pass membrane protein</topology>
    </subcellularLocation>
</comment>
<feature type="transmembrane region" description="Helical" evidence="5">
    <location>
        <begin position="117"/>
        <end position="139"/>
    </location>
</feature>
<keyword evidence="2 5" id="KW-0812">Transmembrane</keyword>
<keyword evidence="4 5" id="KW-0472">Membrane</keyword>
<accession>A0ABN2KGN8</accession>
<feature type="transmembrane region" description="Helical" evidence="5">
    <location>
        <begin position="37"/>
        <end position="55"/>
    </location>
</feature>
<evidence type="ECO:0000313" key="8">
    <source>
        <dbReference type="Proteomes" id="UP001501475"/>
    </source>
</evidence>
<dbReference type="PANTHER" id="PTHR43229:SF2">
    <property type="entry name" value="NODULATION PROTEIN J"/>
    <property type="match status" value="1"/>
</dbReference>
<dbReference type="EMBL" id="BAAAPN010000035">
    <property type="protein sequence ID" value="GAA1755752.1"/>
    <property type="molecule type" value="Genomic_DNA"/>
</dbReference>
<feature type="transmembrane region" description="Helical" evidence="5">
    <location>
        <begin position="243"/>
        <end position="262"/>
    </location>
</feature>
<feature type="domain" description="ABC-2 type transporter transmembrane" evidence="6">
    <location>
        <begin position="25"/>
        <end position="201"/>
    </location>
</feature>
<dbReference type="Proteomes" id="UP001501475">
    <property type="component" value="Unassembled WGS sequence"/>
</dbReference>
<sequence>MTTTVIDPRARRAPLGGVSPTLAGIELRRILRNRRTMIFTLIFPVVMFLFISAQIKGADDSMGPTVIANVGAYVMVSMALYGAVMATTSAGASVSVERASGWSRQLRLTPLRPTAYVLLKVVLALVVGALATSVTFAVGELTGSAHLGAGSALLSAALIILGSLVFAAFGLFMGYLLPSENAMQFLGPVLAVLSIFGGIFSAPIDPSSTYGQIASLTPIYGLSQVAHWPLTLTTSGTHDPFDISWVINMVAWGAIFVAGAVWRFRKDTARV</sequence>
<reference evidence="7 8" key="1">
    <citation type="journal article" date="2019" name="Int. J. Syst. Evol. Microbiol.">
        <title>The Global Catalogue of Microorganisms (GCM) 10K type strain sequencing project: providing services to taxonomists for standard genome sequencing and annotation.</title>
        <authorList>
            <consortium name="The Broad Institute Genomics Platform"/>
            <consortium name="The Broad Institute Genome Sequencing Center for Infectious Disease"/>
            <person name="Wu L."/>
            <person name="Ma J."/>
        </authorList>
    </citation>
    <scope>NUCLEOTIDE SEQUENCE [LARGE SCALE GENOMIC DNA]</scope>
    <source>
        <strain evidence="7 8">JCM 15591</strain>
    </source>
</reference>
<gene>
    <name evidence="7" type="ORF">GCM10009810_14390</name>
</gene>
<keyword evidence="3 5" id="KW-1133">Transmembrane helix</keyword>
<evidence type="ECO:0000256" key="1">
    <source>
        <dbReference type="ARBA" id="ARBA00004141"/>
    </source>
</evidence>
<dbReference type="RefSeq" id="WP_344064137.1">
    <property type="nucleotide sequence ID" value="NZ_BAAAPN010000035.1"/>
</dbReference>
<dbReference type="InterPro" id="IPR051784">
    <property type="entry name" value="Nod_factor_ABC_transporter"/>
</dbReference>
<evidence type="ECO:0000256" key="2">
    <source>
        <dbReference type="ARBA" id="ARBA00022692"/>
    </source>
</evidence>
<name>A0ABN2KGN8_9MICO</name>
<evidence type="ECO:0000256" key="4">
    <source>
        <dbReference type="ARBA" id="ARBA00023136"/>
    </source>
</evidence>
<evidence type="ECO:0000256" key="3">
    <source>
        <dbReference type="ARBA" id="ARBA00022989"/>
    </source>
</evidence>